<dbReference type="HOGENOM" id="CLU_2658811_0_0_1"/>
<dbReference type="Proteomes" id="UP000008022">
    <property type="component" value="Unassembled WGS sequence"/>
</dbReference>
<sequence length="76" mass="9217">MWRQMDRDNLHREPGHVHKTVKFWIVRDAFRGHSVLIRIAVPGLILQQELAWTPSFNHWNLEQAPKLNSCWLQLYW</sequence>
<accession>A0A0E0QW81</accession>
<organism evidence="1 2">
    <name type="scientific">Oryza rufipogon</name>
    <name type="common">Brownbeard rice</name>
    <name type="synonym">Asian wild rice</name>
    <dbReference type="NCBI Taxonomy" id="4529"/>
    <lineage>
        <taxon>Eukaryota</taxon>
        <taxon>Viridiplantae</taxon>
        <taxon>Streptophyta</taxon>
        <taxon>Embryophyta</taxon>
        <taxon>Tracheophyta</taxon>
        <taxon>Spermatophyta</taxon>
        <taxon>Magnoliopsida</taxon>
        <taxon>Liliopsida</taxon>
        <taxon>Poales</taxon>
        <taxon>Poaceae</taxon>
        <taxon>BOP clade</taxon>
        <taxon>Oryzoideae</taxon>
        <taxon>Oryzeae</taxon>
        <taxon>Oryzinae</taxon>
        <taxon>Oryza</taxon>
    </lineage>
</organism>
<dbReference type="STRING" id="4529.A0A0E0QW81"/>
<evidence type="ECO:0000313" key="1">
    <source>
        <dbReference type="EnsemblPlants" id="ORUFI10G02200.1"/>
    </source>
</evidence>
<dbReference type="Gramene" id="ORUFI10G02200.1">
    <property type="protein sequence ID" value="ORUFI10G02200.1"/>
    <property type="gene ID" value="ORUFI10G02200"/>
</dbReference>
<proteinExistence type="predicted"/>
<dbReference type="AlphaFoldDB" id="A0A0E0QW81"/>
<keyword evidence="2" id="KW-1185">Reference proteome</keyword>
<evidence type="ECO:0000313" key="2">
    <source>
        <dbReference type="Proteomes" id="UP000008022"/>
    </source>
</evidence>
<dbReference type="EnsemblPlants" id="ORUFI10G02200.1">
    <property type="protein sequence ID" value="ORUFI10G02200.1"/>
    <property type="gene ID" value="ORUFI10G02200"/>
</dbReference>
<name>A0A0E0QW81_ORYRU</name>
<reference evidence="1" key="2">
    <citation type="submission" date="2015-06" db="UniProtKB">
        <authorList>
            <consortium name="EnsemblPlants"/>
        </authorList>
    </citation>
    <scope>IDENTIFICATION</scope>
</reference>
<reference evidence="2" key="1">
    <citation type="submission" date="2013-06" db="EMBL/GenBank/DDBJ databases">
        <authorList>
            <person name="Zhao Q."/>
        </authorList>
    </citation>
    <scope>NUCLEOTIDE SEQUENCE</scope>
    <source>
        <strain evidence="2">cv. W1943</strain>
    </source>
</reference>
<protein>
    <submittedName>
        <fullName evidence="1">Uncharacterized protein</fullName>
    </submittedName>
</protein>